<comment type="similarity">
    <text evidence="2 7">Belongs to the sodium:solute symporter (SSF) (TC 2.A.21) family.</text>
</comment>
<protein>
    <submittedName>
        <fullName evidence="10">Cation acetate symporter</fullName>
    </submittedName>
</protein>
<reference evidence="10 11" key="1">
    <citation type="submission" date="2017-05" db="EMBL/GenBank/DDBJ databases">
        <title>Complete and WGS of Bordetella genogroups.</title>
        <authorList>
            <person name="Spilker T."/>
            <person name="LiPuma J."/>
        </authorList>
    </citation>
    <scope>NUCLEOTIDE SEQUENCE [LARGE SCALE GENOMIC DNA]</scope>
    <source>
        <strain evidence="10 11">AU19157</strain>
    </source>
</reference>
<dbReference type="KEGG" id="bgv:CAL12_21565"/>
<gene>
    <name evidence="10" type="ORF">CAL12_21565</name>
</gene>
<evidence type="ECO:0000256" key="8">
    <source>
        <dbReference type="SAM" id="MobiDB-lite"/>
    </source>
</evidence>
<feature type="transmembrane region" description="Helical" evidence="9">
    <location>
        <begin position="184"/>
        <end position="205"/>
    </location>
</feature>
<sequence length="738" mass="79172">MARTGMTETAARVYVLYAAGFALLILVLGLLEVLGMPRNWIGYVFLLVTFSLYAGIGIVCRTSDPVEYYVAGRRVPAFYNGMATAADWMSVASFIGVAGTLYVGGYAGLAYVMGWTGGYVLVALLLAPYLRKFGQYTLPDFMGARYGGNLPRLVGVACAVLCSFTYLVAQIYGVGIITTRMTGISFELGIFLALGGMLVCSFLGGMRAVTWTQVGQFIILIMAYVIPVVWLSIKFTGMALPPMAAGVALEQVVQQEGRLLDDDAERAVRREWQARAERVDELLRTLPGSWVSEKARLRDRLAQLNAADAPMLEIRSVQRELDAYPVTVEEARTRWYRDRQEFRARARPPVPSAQPYPTAAQSHPPEGGGPAATGAGAGRDPVIREANPGAAQDMTAGQAQDDGAPAGWEPQRANFIALALCLMLGTAGLPHILMRSYTTPSVGAARRSVCWTLLFILLLYLLAPALAILVKYVIYTHLVGARFSALPDWVAAWSAISPTLVSVVDVNGDGVVQLGEIHMGADVVVLALPEIGGLPYVVSGLVAAGGLAAALSTADGLLLTLSNALSHDMLYRVVSPRMPAARRVMVSKVLLLVVAFAAAWVAARRPADILIMVSAAFSVAASSFFPVLVMGIFWKRANKWGATAGVAVGLAVTFSYMAHSHPWLRELVFGISPTQPLELWWGIQPVAAGIFGAPAAFLAIIVVSLLTPRPDPATEALVDYVRDPRRAPPGETREVGRA</sequence>
<dbReference type="PANTHER" id="PTHR48086:SF5">
    <property type="entry name" value="NA(+):SOLUTE SYMPORTER (SSF FAMILY)"/>
    <property type="match status" value="1"/>
</dbReference>
<evidence type="ECO:0000256" key="4">
    <source>
        <dbReference type="ARBA" id="ARBA00022692"/>
    </source>
</evidence>
<dbReference type="InterPro" id="IPR050277">
    <property type="entry name" value="Sodium:Solute_Symporter"/>
</dbReference>
<keyword evidence="6 9" id="KW-0472">Membrane</keyword>
<feature type="transmembrane region" description="Helical" evidence="9">
    <location>
        <begin position="12"/>
        <end position="34"/>
    </location>
</feature>
<evidence type="ECO:0000256" key="1">
    <source>
        <dbReference type="ARBA" id="ARBA00004141"/>
    </source>
</evidence>
<dbReference type="InterPro" id="IPR001734">
    <property type="entry name" value="Na/solute_symporter"/>
</dbReference>
<feature type="transmembrane region" description="Helical" evidence="9">
    <location>
        <begin position="609"/>
        <end position="633"/>
    </location>
</feature>
<dbReference type="AlphaFoldDB" id="A0A1W6YPX7"/>
<evidence type="ECO:0000256" key="9">
    <source>
        <dbReference type="SAM" id="Phobius"/>
    </source>
</evidence>
<organism evidence="10 11">
    <name type="scientific">Bordetella genomosp. 8</name>
    <dbReference type="NCBI Taxonomy" id="1416806"/>
    <lineage>
        <taxon>Bacteria</taxon>
        <taxon>Pseudomonadati</taxon>
        <taxon>Pseudomonadota</taxon>
        <taxon>Betaproteobacteria</taxon>
        <taxon>Burkholderiales</taxon>
        <taxon>Alcaligenaceae</taxon>
        <taxon>Bordetella</taxon>
    </lineage>
</organism>
<feature type="transmembrane region" description="Helical" evidence="9">
    <location>
        <begin position="679"/>
        <end position="706"/>
    </location>
</feature>
<keyword evidence="3" id="KW-0813">Transport</keyword>
<evidence type="ECO:0000256" key="6">
    <source>
        <dbReference type="ARBA" id="ARBA00023136"/>
    </source>
</evidence>
<dbReference type="InterPro" id="IPR038377">
    <property type="entry name" value="Na/Glc_symporter_sf"/>
</dbReference>
<dbReference type="Pfam" id="PF00474">
    <property type="entry name" value="SSF"/>
    <property type="match status" value="2"/>
</dbReference>
<dbReference type="EMBL" id="CP021108">
    <property type="protein sequence ID" value="ARP83150.1"/>
    <property type="molecule type" value="Genomic_DNA"/>
</dbReference>
<evidence type="ECO:0000256" key="2">
    <source>
        <dbReference type="ARBA" id="ARBA00006434"/>
    </source>
</evidence>
<dbReference type="PROSITE" id="PS00018">
    <property type="entry name" value="EF_HAND_1"/>
    <property type="match status" value="1"/>
</dbReference>
<keyword evidence="5 9" id="KW-1133">Transmembrane helix</keyword>
<evidence type="ECO:0000313" key="10">
    <source>
        <dbReference type="EMBL" id="ARP83150.1"/>
    </source>
</evidence>
<dbReference type="GO" id="GO:0022857">
    <property type="term" value="F:transmembrane transporter activity"/>
    <property type="evidence" value="ECO:0007669"/>
    <property type="project" value="InterPro"/>
</dbReference>
<dbReference type="Gene3D" id="1.20.1730.10">
    <property type="entry name" value="Sodium/glucose cotransporter"/>
    <property type="match status" value="2"/>
</dbReference>
<dbReference type="InterPro" id="IPR019899">
    <property type="entry name" value="Na/solute_symporter_VC_2705"/>
</dbReference>
<feature type="transmembrane region" description="Helical" evidence="9">
    <location>
        <begin position="415"/>
        <end position="437"/>
    </location>
</feature>
<keyword evidence="4 9" id="KW-0812">Transmembrane</keyword>
<feature type="transmembrane region" description="Helical" evidence="9">
    <location>
        <begin position="449"/>
        <end position="474"/>
    </location>
</feature>
<dbReference type="PANTHER" id="PTHR48086">
    <property type="entry name" value="SODIUM/PROLINE SYMPORTER-RELATED"/>
    <property type="match status" value="1"/>
</dbReference>
<feature type="transmembrane region" description="Helical" evidence="9">
    <location>
        <begin position="109"/>
        <end position="130"/>
    </location>
</feature>
<keyword evidence="11" id="KW-1185">Reference proteome</keyword>
<feature type="transmembrane region" description="Helical" evidence="9">
    <location>
        <begin position="217"/>
        <end position="233"/>
    </location>
</feature>
<proteinExistence type="inferred from homology"/>
<comment type="subcellular location">
    <subcellularLocation>
        <location evidence="1">Membrane</location>
        <topology evidence="1">Multi-pass membrane protein</topology>
    </subcellularLocation>
</comment>
<feature type="region of interest" description="Disordered" evidence="8">
    <location>
        <begin position="342"/>
        <end position="384"/>
    </location>
</feature>
<feature type="transmembrane region" description="Helical" evidence="9">
    <location>
        <begin position="640"/>
        <end position="659"/>
    </location>
</feature>
<evidence type="ECO:0000256" key="5">
    <source>
        <dbReference type="ARBA" id="ARBA00022989"/>
    </source>
</evidence>
<feature type="transmembrane region" description="Helical" evidence="9">
    <location>
        <begin position="150"/>
        <end position="172"/>
    </location>
</feature>
<dbReference type="PROSITE" id="PS50283">
    <property type="entry name" value="NA_SOLUT_SYMP_3"/>
    <property type="match status" value="1"/>
</dbReference>
<dbReference type="Proteomes" id="UP000194151">
    <property type="component" value="Chromosome"/>
</dbReference>
<dbReference type="CDD" id="cd11480">
    <property type="entry name" value="SLC5sbd_u4"/>
    <property type="match status" value="1"/>
</dbReference>
<feature type="transmembrane region" description="Helical" evidence="9">
    <location>
        <begin position="536"/>
        <end position="565"/>
    </location>
</feature>
<accession>A0A1W6YPX7</accession>
<dbReference type="NCBIfam" id="TIGR03648">
    <property type="entry name" value="Na_symport_lg"/>
    <property type="match status" value="1"/>
</dbReference>
<dbReference type="GO" id="GO:0005886">
    <property type="term" value="C:plasma membrane"/>
    <property type="evidence" value="ECO:0007669"/>
    <property type="project" value="TreeGrafter"/>
</dbReference>
<evidence type="ECO:0000256" key="7">
    <source>
        <dbReference type="RuleBase" id="RU362091"/>
    </source>
</evidence>
<feature type="transmembrane region" description="Helical" evidence="9">
    <location>
        <begin position="40"/>
        <end position="60"/>
    </location>
</feature>
<dbReference type="InterPro" id="IPR018247">
    <property type="entry name" value="EF_Hand_1_Ca_BS"/>
</dbReference>
<evidence type="ECO:0000256" key="3">
    <source>
        <dbReference type="ARBA" id="ARBA00022448"/>
    </source>
</evidence>
<dbReference type="STRING" id="1416806.CAL12_21565"/>
<feature type="transmembrane region" description="Helical" evidence="9">
    <location>
        <begin position="81"/>
        <end position="103"/>
    </location>
</feature>
<feature type="transmembrane region" description="Helical" evidence="9">
    <location>
        <begin position="585"/>
        <end position="603"/>
    </location>
</feature>
<name>A0A1W6YPX7_9BORD</name>
<feature type="compositionally biased region" description="Gly residues" evidence="8">
    <location>
        <begin position="366"/>
        <end position="377"/>
    </location>
</feature>
<evidence type="ECO:0000313" key="11">
    <source>
        <dbReference type="Proteomes" id="UP000194151"/>
    </source>
</evidence>